<accession>A0A2W1JQ85</accession>
<comment type="caution">
    <text evidence="2">The sequence shown here is derived from an EMBL/GenBank/DDBJ whole genome shotgun (WGS) entry which is preliminary data.</text>
</comment>
<organism evidence="2 3">
    <name type="scientific">Acaryochloris thomasi RCC1774</name>
    <dbReference type="NCBI Taxonomy" id="1764569"/>
    <lineage>
        <taxon>Bacteria</taxon>
        <taxon>Bacillati</taxon>
        <taxon>Cyanobacteriota</taxon>
        <taxon>Cyanophyceae</taxon>
        <taxon>Acaryochloridales</taxon>
        <taxon>Acaryochloridaceae</taxon>
        <taxon>Acaryochloris</taxon>
        <taxon>Acaryochloris thomasi</taxon>
    </lineage>
</organism>
<dbReference type="Proteomes" id="UP000248857">
    <property type="component" value="Unassembled WGS sequence"/>
</dbReference>
<reference evidence="2 3" key="1">
    <citation type="journal article" date="2018" name="Sci. Rep.">
        <title>A novel species of the marine cyanobacterium Acaryochloris with a unique pigment content and lifestyle.</title>
        <authorList>
            <person name="Partensky F."/>
            <person name="Six C."/>
            <person name="Ratin M."/>
            <person name="Garczarek L."/>
            <person name="Vaulot D."/>
            <person name="Probert I."/>
            <person name="Calteau A."/>
            <person name="Gourvil P."/>
            <person name="Marie D."/>
            <person name="Grebert T."/>
            <person name="Bouchier C."/>
            <person name="Le Panse S."/>
            <person name="Gachenot M."/>
            <person name="Rodriguez F."/>
            <person name="Garrido J.L."/>
        </authorList>
    </citation>
    <scope>NUCLEOTIDE SEQUENCE [LARGE SCALE GENOMIC DNA]</scope>
    <source>
        <strain evidence="2 3">RCC1774</strain>
    </source>
</reference>
<dbReference type="AlphaFoldDB" id="A0A2W1JQ85"/>
<gene>
    <name evidence="2" type="ORF">C1752_00361</name>
</gene>
<evidence type="ECO:0000313" key="3">
    <source>
        <dbReference type="Proteomes" id="UP000248857"/>
    </source>
</evidence>
<proteinExistence type="predicted"/>
<evidence type="ECO:0000313" key="2">
    <source>
        <dbReference type="EMBL" id="PZD75483.1"/>
    </source>
</evidence>
<evidence type="ECO:0000256" key="1">
    <source>
        <dbReference type="SAM" id="MobiDB-lite"/>
    </source>
</evidence>
<dbReference type="EMBL" id="PQWO01000001">
    <property type="protein sequence ID" value="PZD75483.1"/>
    <property type="molecule type" value="Genomic_DNA"/>
</dbReference>
<name>A0A2W1JQ85_9CYAN</name>
<sequence>MNNKNHLINATLIGLGAVILGLTTVVGTAEAKTLEQTAVGQPETELVALKFKKFKKGHHHAPKKFKKTKKIHHGHGRFHGKQKFIGHKKFFGHQ</sequence>
<feature type="region of interest" description="Disordered" evidence="1">
    <location>
        <begin position="58"/>
        <end position="79"/>
    </location>
</feature>
<keyword evidence="3" id="KW-1185">Reference proteome</keyword>
<dbReference type="RefSeq" id="WP_110984336.1">
    <property type="nucleotide sequence ID" value="NZ_CAWNWM010000001.1"/>
</dbReference>
<protein>
    <submittedName>
        <fullName evidence="2">Uncharacterized protein</fullName>
    </submittedName>
</protein>